<protein>
    <submittedName>
        <fullName evidence="1">Uncharacterized protein</fullName>
    </submittedName>
</protein>
<dbReference type="OrthoDB" id="5648656at2"/>
<accession>A0A142BG89</accession>
<dbReference type="Proteomes" id="UP000071065">
    <property type="component" value="Chromosome"/>
</dbReference>
<dbReference type="RefSeq" id="WP_145912678.1">
    <property type="nucleotide sequence ID" value="NZ_CP013251.1"/>
</dbReference>
<proteinExistence type="predicted"/>
<evidence type="ECO:0000313" key="1">
    <source>
        <dbReference type="EMBL" id="AMO57765.1"/>
    </source>
</evidence>
<organism evidence="1 2">
    <name type="scientific">Endozoicomonas montiporae CL-33</name>
    <dbReference type="NCBI Taxonomy" id="570277"/>
    <lineage>
        <taxon>Bacteria</taxon>
        <taxon>Pseudomonadati</taxon>
        <taxon>Pseudomonadota</taxon>
        <taxon>Gammaproteobacteria</taxon>
        <taxon>Oceanospirillales</taxon>
        <taxon>Endozoicomonadaceae</taxon>
        <taxon>Endozoicomonas</taxon>
    </lineage>
</organism>
<dbReference type="EMBL" id="CP013251">
    <property type="protein sequence ID" value="AMO57765.1"/>
    <property type="molecule type" value="Genomic_DNA"/>
</dbReference>
<dbReference type="PATRIC" id="fig|570277.3.peg.4114"/>
<sequence length="597" mass="68794">MKSIKFLIDFKKNSYTCLFLILISFVDLCLASELEKREVNLEHPIAKWFLILNKAPDMNSSVVKKITLATVAEEDMGDFSYLLEAYKELRKVRELDDASIELAVKTDEQQKQKFYKYFEETKNLPIRWLMDDQEYNKDICRPVDALDDSGLVLFLSEDFGLSPNFNNSSLFIQYYSDYPAPDKPAYEQGEFHLSNMAAYWKSVSADSQGSARIVSRDGDEEEVEEELEGLRRCEEKNSCFSDESQSLVFGLGERYVGMPFNSDVINKVAEYERHSDIEKTALSQGLRRLFISKPWLGEALAGYGDFSTQLQAIKAKPYYVSYHHEFAFLKEFLTIITEMDQSEPVMVINVSEDDVRNPQYTQLFKDLGFGVVRYVSKDNCQTIYVPDVFGGKTITIVKPGAIPSQEEYDALLFYSHSLMLVAGNLSLVKAISMNKVPFYEWRSFQQAVNDDLREHWKGTALEDFFQNRYAPRKKALALNRFGFDETLIKKVNGSIIKKHNNTEALADVVWLALQPDHPAWKYSAYVDDIVSQRDVDVFIKDIKSKVGFERDVPAAKLVFRHIKKDIYLQSIDVGELIYLIQDPMIKELMLMKIRESL</sequence>
<dbReference type="AlphaFoldDB" id="A0A142BG89"/>
<evidence type="ECO:0000313" key="2">
    <source>
        <dbReference type="Proteomes" id="UP000071065"/>
    </source>
</evidence>
<dbReference type="KEGG" id="emp:EZMO1_3822"/>
<reference evidence="1 2" key="1">
    <citation type="journal article" date="2016" name="Front. Microbiol.">
        <title>Genomic Insight into the Host-Endosymbiont Relationship of Endozoicomonas montiporae CL-33(T) with its Coral Host.</title>
        <authorList>
            <person name="Ding J.-Y."/>
            <person name="Shiu J.-H."/>
            <person name="Chen W.-M."/>
            <person name="Chiang Y.-R."/>
            <person name="Tang S.-L."/>
        </authorList>
    </citation>
    <scope>NUCLEOTIDE SEQUENCE [LARGE SCALE GENOMIC DNA]</scope>
    <source>
        <strain evidence="1 2">CL-33</strain>
    </source>
</reference>
<name>A0A142BG89_9GAMM</name>
<dbReference type="STRING" id="570277.EZMO1_3822"/>
<gene>
    <name evidence="1" type="ORF">EZMO1_3822</name>
</gene>